<organism evidence="9 10">
    <name type="scientific">Thalassovita taeanensis</name>
    <dbReference type="NCBI Taxonomy" id="657014"/>
    <lineage>
        <taxon>Bacteria</taxon>
        <taxon>Pseudomonadati</taxon>
        <taxon>Pseudomonadota</taxon>
        <taxon>Alphaproteobacteria</taxon>
        <taxon>Rhodobacterales</taxon>
        <taxon>Roseobacteraceae</taxon>
        <taxon>Thalassovita</taxon>
    </lineage>
</organism>
<comment type="function">
    <text evidence="7">Part of the tripartite ATP-independent periplasmic (TRAP) transport system.</text>
</comment>
<name>A0A1H9BWZ8_9RHOB</name>
<evidence type="ECO:0000256" key="3">
    <source>
        <dbReference type="ARBA" id="ARBA00022519"/>
    </source>
</evidence>
<proteinExistence type="inferred from homology"/>
<dbReference type="PANTHER" id="PTHR33362:SF5">
    <property type="entry name" value="C4-DICARBOXYLATE TRAP TRANSPORTER LARGE PERMEASE PROTEIN DCTM"/>
    <property type="match status" value="1"/>
</dbReference>
<feature type="transmembrane region" description="Helical" evidence="7">
    <location>
        <begin position="71"/>
        <end position="91"/>
    </location>
</feature>
<dbReference type="RefSeq" id="WP_090268753.1">
    <property type="nucleotide sequence ID" value="NZ_FOEP01000003.1"/>
</dbReference>
<keyword evidence="5 7" id="KW-1133">Transmembrane helix</keyword>
<feature type="transmembrane region" description="Helical" evidence="7">
    <location>
        <begin position="421"/>
        <end position="442"/>
    </location>
</feature>
<comment type="subunit">
    <text evidence="7">The complex comprises the extracytoplasmic solute receptor protein and the two transmembrane proteins.</text>
</comment>
<accession>A0A1H9BWZ8</accession>
<evidence type="ECO:0000313" key="10">
    <source>
        <dbReference type="Proteomes" id="UP000198634"/>
    </source>
</evidence>
<dbReference type="AlphaFoldDB" id="A0A1H9BWZ8"/>
<feature type="transmembrane region" description="Helical" evidence="7">
    <location>
        <begin position="111"/>
        <end position="141"/>
    </location>
</feature>
<evidence type="ECO:0000259" key="8">
    <source>
        <dbReference type="Pfam" id="PF06808"/>
    </source>
</evidence>
<dbReference type="Pfam" id="PF06808">
    <property type="entry name" value="DctM"/>
    <property type="match status" value="1"/>
</dbReference>
<evidence type="ECO:0000256" key="5">
    <source>
        <dbReference type="ARBA" id="ARBA00022989"/>
    </source>
</evidence>
<dbReference type="Proteomes" id="UP000198634">
    <property type="component" value="Unassembled WGS sequence"/>
</dbReference>
<dbReference type="PIRSF" id="PIRSF006066">
    <property type="entry name" value="HI0050"/>
    <property type="match status" value="1"/>
</dbReference>
<evidence type="ECO:0000256" key="2">
    <source>
        <dbReference type="ARBA" id="ARBA00022475"/>
    </source>
</evidence>
<feature type="transmembrane region" description="Helical" evidence="7">
    <location>
        <begin position="153"/>
        <end position="177"/>
    </location>
</feature>
<feature type="transmembrane region" description="Helical" evidence="7">
    <location>
        <begin position="234"/>
        <end position="255"/>
    </location>
</feature>
<feature type="transmembrane region" description="Helical" evidence="7">
    <location>
        <begin position="261"/>
        <end position="280"/>
    </location>
</feature>
<evidence type="ECO:0000256" key="6">
    <source>
        <dbReference type="ARBA" id="ARBA00023136"/>
    </source>
</evidence>
<dbReference type="NCBIfam" id="TIGR00786">
    <property type="entry name" value="dctM"/>
    <property type="match status" value="1"/>
</dbReference>
<dbReference type="PANTHER" id="PTHR33362">
    <property type="entry name" value="SIALIC ACID TRAP TRANSPORTER PERMEASE PROTEIN SIAT-RELATED"/>
    <property type="match status" value="1"/>
</dbReference>
<evidence type="ECO:0000256" key="4">
    <source>
        <dbReference type="ARBA" id="ARBA00022692"/>
    </source>
</evidence>
<dbReference type="EMBL" id="FOEP01000003">
    <property type="protein sequence ID" value="SEP93093.1"/>
    <property type="molecule type" value="Genomic_DNA"/>
</dbReference>
<keyword evidence="10" id="KW-1185">Reference proteome</keyword>
<feature type="transmembrane region" description="Helical" evidence="7">
    <location>
        <begin position="189"/>
        <end position="213"/>
    </location>
</feature>
<dbReference type="GO" id="GO:0022857">
    <property type="term" value="F:transmembrane transporter activity"/>
    <property type="evidence" value="ECO:0007669"/>
    <property type="project" value="UniProtKB-UniRule"/>
</dbReference>
<feature type="transmembrane region" description="Helical" evidence="7">
    <location>
        <begin position="31"/>
        <end position="50"/>
    </location>
</feature>
<dbReference type="InterPro" id="IPR010656">
    <property type="entry name" value="DctM"/>
</dbReference>
<keyword evidence="6 7" id="KW-0472">Membrane</keyword>
<dbReference type="GO" id="GO:0005886">
    <property type="term" value="C:plasma membrane"/>
    <property type="evidence" value="ECO:0007669"/>
    <property type="project" value="UniProtKB-SubCell"/>
</dbReference>
<keyword evidence="3 7" id="KW-0997">Cell inner membrane</keyword>
<feature type="domain" description="TRAP C4-dicarboxylate transport system permease DctM subunit" evidence="8">
    <location>
        <begin position="12"/>
        <end position="438"/>
    </location>
</feature>
<feature type="transmembrane region" description="Helical" evidence="7">
    <location>
        <begin position="292"/>
        <end position="314"/>
    </location>
</feature>
<keyword evidence="4 7" id="KW-0812">Transmembrane</keyword>
<reference evidence="9 10" key="1">
    <citation type="submission" date="2016-10" db="EMBL/GenBank/DDBJ databases">
        <authorList>
            <person name="de Groot N.N."/>
        </authorList>
    </citation>
    <scope>NUCLEOTIDE SEQUENCE [LARGE SCALE GENOMIC DNA]</scope>
    <source>
        <strain evidence="9 10">DSM 22007</strain>
    </source>
</reference>
<gene>
    <name evidence="9" type="ORF">SAMN04488092_10321</name>
</gene>
<comment type="similarity">
    <text evidence="7">Belongs to the TRAP transporter large permease family.</text>
</comment>
<evidence type="ECO:0000256" key="7">
    <source>
        <dbReference type="RuleBase" id="RU369079"/>
    </source>
</evidence>
<evidence type="ECO:0000256" key="1">
    <source>
        <dbReference type="ARBA" id="ARBA00004429"/>
    </source>
</evidence>
<dbReference type="OrthoDB" id="9790209at2"/>
<feature type="transmembrane region" description="Helical" evidence="7">
    <location>
        <begin position="334"/>
        <end position="362"/>
    </location>
</feature>
<keyword evidence="7" id="KW-0813">Transport</keyword>
<evidence type="ECO:0000313" key="9">
    <source>
        <dbReference type="EMBL" id="SEP93093.1"/>
    </source>
</evidence>
<dbReference type="InterPro" id="IPR004681">
    <property type="entry name" value="TRAP_DctM"/>
</dbReference>
<comment type="subcellular location">
    <subcellularLocation>
        <location evidence="1 7">Cell inner membrane</location>
        <topology evidence="1 7">Multi-pass membrane protein</topology>
    </subcellularLocation>
</comment>
<keyword evidence="2" id="KW-1003">Cell membrane</keyword>
<protein>
    <recommendedName>
        <fullName evidence="7">TRAP transporter large permease protein</fullName>
    </recommendedName>
</protein>
<sequence>MDPTLVGIIGLAVALLLIALRTPIAFALGAVAITCIFIFFAFPASGGMHLQRAIKPTLTLSTGTMFELFHSYSLSAIPMFVALGHISYKAGITSDIYFAARAWLNRVPGGLAMASVIGCGGFAAISGSSLACAATMGRVAVPEMQKHGYSDALATGSVAAGGTLGSLIPPSILFILYGVFAEESISSLFIAGVIPGLLSMAGYWLVIAIWASVRPQDAASGSQTFRMSERMMALVNSWPALLIFLIIIGGIYGGIFTATEAAGVSFVVVTVISFVTKRITLKEYFEAIKETAYQTAAIFLIAGAAKIFVTFVSLTGVTNAMLVLVQSYDPSAAVLLIGIAVIYLIMGMFLDPLGILLLTLPFVLPLMEQNGYNLIWFGVIVVKLLEIGLITPPVGLNVFVINSVTEPKVPVGRIFAGVTPFFAMDLVVLGLLLAFPALSLWLT</sequence>
<feature type="transmembrane region" description="Helical" evidence="7">
    <location>
        <begin position="374"/>
        <end position="401"/>
    </location>
</feature>
<dbReference type="STRING" id="657014.SAMN04488092_10321"/>